<dbReference type="SUPFAM" id="SSF53850">
    <property type="entry name" value="Periplasmic binding protein-like II"/>
    <property type="match status" value="1"/>
</dbReference>
<dbReference type="Gene3D" id="3.40.190.150">
    <property type="entry name" value="Bordetella uptake gene, domain 1"/>
    <property type="match status" value="1"/>
</dbReference>
<dbReference type="PANTHER" id="PTHR42928:SF5">
    <property type="entry name" value="BLR1237 PROTEIN"/>
    <property type="match status" value="1"/>
</dbReference>
<dbReference type="Gene3D" id="3.40.190.10">
    <property type="entry name" value="Periplasmic binding protein-like II"/>
    <property type="match status" value="1"/>
</dbReference>
<evidence type="ECO:0000313" key="3">
    <source>
        <dbReference type="EMBL" id="MBC4015967.1"/>
    </source>
</evidence>
<keyword evidence="4" id="KW-1185">Reference proteome</keyword>
<organism evidence="3 4">
    <name type="scientific">Siccirubricoccus deserti</name>
    <dbReference type="NCBI Taxonomy" id="2013562"/>
    <lineage>
        <taxon>Bacteria</taxon>
        <taxon>Pseudomonadati</taxon>
        <taxon>Pseudomonadota</taxon>
        <taxon>Alphaproteobacteria</taxon>
        <taxon>Acetobacterales</taxon>
        <taxon>Roseomonadaceae</taxon>
        <taxon>Siccirubricoccus</taxon>
    </lineage>
</organism>
<protein>
    <submittedName>
        <fullName evidence="3">Tripartite tricarboxylate transporter substrate binding protein</fullName>
    </submittedName>
</protein>
<dbReference type="PANTHER" id="PTHR42928">
    <property type="entry name" value="TRICARBOXYLATE-BINDING PROTEIN"/>
    <property type="match status" value="1"/>
</dbReference>
<dbReference type="CDD" id="cd07012">
    <property type="entry name" value="PBP2_Bug_TTT"/>
    <property type="match status" value="1"/>
</dbReference>
<gene>
    <name evidence="3" type="ORF">H7965_11600</name>
</gene>
<dbReference type="Proteomes" id="UP000600101">
    <property type="component" value="Unassembled WGS sequence"/>
</dbReference>
<dbReference type="InterPro" id="IPR042100">
    <property type="entry name" value="Bug_dom1"/>
</dbReference>
<feature type="signal peptide" evidence="2">
    <location>
        <begin position="1"/>
        <end position="21"/>
    </location>
</feature>
<keyword evidence="2" id="KW-0732">Signal</keyword>
<dbReference type="AlphaFoldDB" id="A0A9X0QZK7"/>
<feature type="chain" id="PRO_5040768288" evidence="2">
    <location>
        <begin position="22"/>
        <end position="325"/>
    </location>
</feature>
<evidence type="ECO:0000256" key="2">
    <source>
        <dbReference type="SAM" id="SignalP"/>
    </source>
</evidence>
<accession>A0A9X0QZK7</accession>
<evidence type="ECO:0000256" key="1">
    <source>
        <dbReference type="ARBA" id="ARBA00006987"/>
    </source>
</evidence>
<dbReference type="RefSeq" id="WP_186770742.1">
    <property type="nucleotide sequence ID" value="NZ_JACOMF010000011.1"/>
</dbReference>
<dbReference type="InterPro" id="IPR005064">
    <property type="entry name" value="BUG"/>
</dbReference>
<dbReference type="EMBL" id="JACOMF010000011">
    <property type="protein sequence ID" value="MBC4015967.1"/>
    <property type="molecule type" value="Genomic_DNA"/>
</dbReference>
<comment type="caution">
    <text evidence="3">The sequence shown here is derived from an EMBL/GenBank/DDBJ whole genome shotgun (WGS) entry which is preliminary data.</text>
</comment>
<proteinExistence type="inferred from homology"/>
<name>A0A9X0QZK7_9PROT</name>
<sequence>MSGPIGRRPLLAAALALPASARGQPAAPWPTRPVRIVISWPPGGGADIPMRLAAPAMQQVLGQPVILENRAGASGSVGAGVVAQAAPDGYTTLADTAGGAINHLLIPGLPYDFSRALMPISQMVRSPLLCVVRADHPSKDLAALLERIRAAPGQIPFASSGVGTATFLAPALMLRRAGVSANHVSYRGGAASIAGILAGDAEFVFSTLPQAAPLVQEGRLRGLAVSIAHRLPNLPEVPTVQEQGFPDFDMADWLGFYAPTGTPAPVIAKLAEAAQAGMRDPNAVKRLGEIGMIPVGSSPAEFQAFWTDQRNRMGAIIQAEGIKVE</sequence>
<comment type="similarity">
    <text evidence="1">Belongs to the UPF0065 (bug) family.</text>
</comment>
<reference evidence="3" key="1">
    <citation type="submission" date="2020-08" db="EMBL/GenBank/DDBJ databases">
        <authorList>
            <person name="Hu Y."/>
            <person name="Nguyen S.V."/>
            <person name="Li F."/>
            <person name="Fanning S."/>
        </authorList>
    </citation>
    <scope>NUCLEOTIDE SEQUENCE</scope>
    <source>
        <strain evidence="3">SYSU D8009</strain>
    </source>
</reference>
<evidence type="ECO:0000313" key="4">
    <source>
        <dbReference type="Proteomes" id="UP000600101"/>
    </source>
</evidence>
<dbReference type="Pfam" id="PF03401">
    <property type="entry name" value="TctC"/>
    <property type="match status" value="1"/>
</dbReference>
<dbReference type="PIRSF" id="PIRSF017082">
    <property type="entry name" value="YflP"/>
    <property type="match status" value="1"/>
</dbReference>